<dbReference type="PRINTS" id="PR00047">
    <property type="entry name" value="STROIDFINGER"/>
</dbReference>
<feature type="compositionally biased region" description="Low complexity" evidence="14">
    <location>
        <begin position="118"/>
        <end position="133"/>
    </location>
</feature>
<dbReference type="GO" id="GO:0008270">
    <property type="term" value="F:zinc ion binding"/>
    <property type="evidence" value="ECO:0007669"/>
    <property type="project" value="UniProtKB-KW"/>
</dbReference>
<dbReference type="InterPro" id="IPR013088">
    <property type="entry name" value="Znf_NHR/GATA"/>
</dbReference>
<comment type="similarity">
    <text evidence="13">Belongs to the nuclear hormone receptor family.</text>
</comment>
<dbReference type="FunFam" id="3.30.50.10:FF:000003">
    <property type="entry name" value="Nuclear orphan receptor ROR-beta"/>
    <property type="match status" value="1"/>
</dbReference>
<evidence type="ECO:0000259" key="15">
    <source>
        <dbReference type="PROSITE" id="PS51030"/>
    </source>
</evidence>
<dbReference type="PANTHER" id="PTHR45805">
    <property type="entry name" value="NUCLEAR HORMONE RECEPTOR HR3-RELATED"/>
    <property type="match status" value="1"/>
</dbReference>
<dbReference type="Gene3D" id="1.10.565.10">
    <property type="entry name" value="Retinoid X Receptor"/>
    <property type="match status" value="1"/>
</dbReference>
<proteinExistence type="inferred from homology"/>
<accession>A0A2S2PIZ1</accession>
<dbReference type="CDD" id="cd07165">
    <property type="entry name" value="NR_DBD_DmE78_like"/>
    <property type="match status" value="1"/>
</dbReference>
<feature type="domain" description="Nuclear receptor" evidence="15">
    <location>
        <begin position="150"/>
        <end position="225"/>
    </location>
</feature>
<keyword evidence="3 13" id="KW-0863">Zinc-finger</keyword>
<dbReference type="InterPro" id="IPR035500">
    <property type="entry name" value="NHR-like_dom_sf"/>
</dbReference>
<evidence type="ECO:0000256" key="3">
    <source>
        <dbReference type="ARBA" id="ARBA00022771"/>
    </source>
</evidence>
<evidence type="ECO:0000313" key="17">
    <source>
        <dbReference type="EMBL" id="MBY29375.1"/>
    </source>
</evidence>
<keyword evidence="7 13" id="KW-0804">Transcription</keyword>
<dbReference type="PROSITE" id="PS51843">
    <property type="entry name" value="NR_LBD"/>
    <property type="match status" value="1"/>
</dbReference>
<dbReference type="InterPro" id="IPR001628">
    <property type="entry name" value="Znf_hrmn_rcpt"/>
</dbReference>
<dbReference type="PROSITE" id="PS00031">
    <property type="entry name" value="NUCLEAR_REC_DBD_1"/>
    <property type="match status" value="1"/>
</dbReference>
<reference evidence="17" key="1">
    <citation type="submission" date="2018-04" db="EMBL/GenBank/DDBJ databases">
        <title>Transcriptome of Schizaphis graminum biotype I.</title>
        <authorList>
            <person name="Scully E.D."/>
            <person name="Geib S.M."/>
            <person name="Palmer N.A."/>
            <person name="Koch K."/>
            <person name="Bradshaw J."/>
            <person name="Heng-Moss T."/>
            <person name="Sarath G."/>
        </authorList>
    </citation>
    <scope>NUCLEOTIDE SEQUENCE</scope>
</reference>
<dbReference type="Pfam" id="PF00105">
    <property type="entry name" value="zf-C4"/>
    <property type="match status" value="1"/>
</dbReference>
<dbReference type="GO" id="GO:0003700">
    <property type="term" value="F:DNA-binding transcription factor activity"/>
    <property type="evidence" value="ECO:0007669"/>
    <property type="project" value="InterPro"/>
</dbReference>
<dbReference type="Pfam" id="PF00104">
    <property type="entry name" value="Hormone_recep"/>
    <property type="match status" value="1"/>
</dbReference>
<evidence type="ECO:0000256" key="9">
    <source>
        <dbReference type="ARBA" id="ARBA00023242"/>
    </source>
</evidence>
<protein>
    <recommendedName>
        <fullName evidence="11">Probable nuclear hormone receptor HR3</fullName>
    </recommendedName>
    <alternativeName>
        <fullName evidence="12">Nuclear receptor subfamily 1 group F member 4</fullName>
    </alternativeName>
</protein>
<dbReference type="PANTHER" id="PTHR45805:SF10">
    <property type="entry name" value="ECDYSONE-INDUCED PROTEIN 78C"/>
    <property type="match status" value="1"/>
</dbReference>
<evidence type="ECO:0000256" key="6">
    <source>
        <dbReference type="ARBA" id="ARBA00023125"/>
    </source>
</evidence>
<keyword evidence="5 13" id="KW-0805">Transcription regulation</keyword>
<dbReference type="PROSITE" id="PS51030">
    <property type="entry name" value="NUCLEAR_REC_DBD_2"/>
    <property type="match status" value="1"/>
</dbReference>
<dbReference type="SMART" id="SM00430">
    <property type="entry name" value="HOLI"/>
    <property type="match status" value="1"/>
</dbReference>
<keyword evidence="9 13" id="KW-0539">Nucleus</keyword>
<evidence type="ECO:0000259" key="16">
    <source>
        <dbReference type="PROSITE" id="PS51843"/>
    </source>
</evidence>
<dbReference type="Gene3D" id="3.30.50.10">
    <property type="entry name" value="Erythroid Transcription Factor GATA-1, subunit A"/>
    <property type="match status" value="1"/>
</dbReference>
<keyword evidence="2 13" id="KW-0479">Metal-binding</keyword>
<evidence type="ECO:0000256" key="12">
    <source>
        <dbReference type="ARBA" id="ARBA00077334"/>
    </source>
</evidence>
<dbReference type="GO" id="GO:0005634">
    <property type="term" value="C:nucleus"/>
    <property type="evidence" value="ECO:0007669"/>
    <property type="project" value="UniProtKB-SubCell"/>
</dbReference>
<comment type="subcellular location">
    <subcellularLocation>
        <location evidence="1 13">Nucleus</location>
    </subcellularLocation>
</comment>
<organism evidence="17">
    <name type="scientific">Schizaphis graminum</name>
    <name type="common">Green bug aphid</name>
    <dbReference type="NCBI Taxonomy" id="13262"/>
    <lineage>
        <taxon>Eukaryota</taxon>
        <taxon>Metazoa</taxon>
        <taxon>Ecdysozoa</taxon>
        <taxon>Arthropoda</taxon>
        <taxon>Hexapoda</taxon>
        <taxon>Insecta</taxon>
        <taxon>Pterygota</taxon>
        <taxon>Neoptera</taxon>
        <taxon>Paraneoptera</taxon>
        <taxon>Hemiptera</taxon>
        <taxon>Sternorrhyncha</taxon>
        <taxon>Aphidomorpha</taxon>
        <taxon>Aphidoidea</taxon>
        <taxon>Aphididae</taxon>
        <taxon>Aphidini</taxon>
        <taxon>Schizaphis</taxon>
    </lineage>
</organism>
<evidence type="ECO:0000256" key="10">
    <source>
        <dbReference type="ARBA" id="ARBA00055215"/>
    </source>
</evidence>
<feature type="region of interest" description="Disordered" evidence="14">
    <location>
        <begin position="104"/>
        <end position="143"/>
    </location>
</feature>
<dbReference type="SUPFAM" id="SSF57716">
    <property type="entry name" value="Glucocorticoid receptor-like (DNA-binding domain)"/>
    <property type="match status" value="1"/>
</dbReference>
<sequence>MDVFKLDQSLAAGLGGAPSADKLTADVSFGAGTTDEFNLSFFDDTTTDTAGSESHDPPAQGFGDESCTTVAMDTTASTAAAAFCDVRVQSPCTSSTYRQPTAYAGHAANSQPPPPPLTVAVTNSTPSSSTTAPDQHFAAADSNTTPAKSFVPCRVCGDKASGYHYGVTSCEGCKGFFRRSIQKQIEYRCLRDGKCLVIRLNRNRCQYCRFKKCLTVGMSRDSVRYGRVPKRSREQLESESKTVSAADSMAAAAAVQVTTTTATTTTVAANAAAAVAAAVAIGIGGNAPAVADPIMSGTGPAAVIETNGGSVSISYDVIAAISQAHLTNCDYTDELTRTLLRKPVASPPAQGCSSPEVASSTADSEEQQKIWLWQQLAAHITPTVQRVVEFAKRVPGFVDLSQDDQLILIKVGFFELWLCYVSRLATDLSLTFYDGTFITRQQLELIYDLDFATDVFQLVTSFNSLSLTDTEVGLFAAIVLLTPDRPGVSDVKTVQHSQDRIVEAFKLQLSKGHGGDKNLAQTVLSKLPELRTIGARHVSYLEWFRLNWHMLKLPPLFAEIFDIPKCEEDLHQG</sequence>
<keyword evidence="4 13" id="KW-0862">Zinc</keyword>
<evidence type="ECO:0000256" key="2">
    <source>
        <dbReference type="ARBA" id="ARBA00022723"/>
    </source>
</evidence>
<evidence type="ECO:0000256" key="14">
    <source>
        <dbReference type="SAM" id="MobiDB-lite"/>
    </source>
</evidence>
<evidence type="ECO:0000256" key="11">
    <source>
        <dbReference type="ARBA" id="ARBA00072676"/>
    </source>
</evidence>
<dbReference type="EMBL" id="GGMR01016756">
    <property type="protein sequence ID" value="MBY29375.1"/>
    <property type="molecule type" value="Transcribed_RNA"/>
</dbReference>
<evidence type="ECO:0000256" key="13">
    <source>
        <dbReference type="RuleBase" id="RU004334"/>
    </source>
</evidence>
<keyword evidence="6 13" id="KW-0238">DNA-binding</keyword>
<keyword evidence="8 13" id="KW-0675">Receptor</keyword>
<dbReference type="SMART" id="SM00399">
    <property type="entry name" value="ZnF_C4"/>
    <property type="match status" value="1"/>
</dbReference>
<comment type="function">
    <text evidence="10">Putative receptor whose ligand is not yet known.</text>
</comment>
<evidence type="ECO:0000256" key="5">
    <source>
        <dbReference type="ARBA" id="ARBA00023015"/>
    </source>
</evidence>
<evidence type="ECO:0000256" key="8">
    <source>
        <dbReference type="ARBA" id="ARBA00023170"/>
    </source>
</evidence>
<evidence type="ECO:0000256" key="7">
    <source>
        <dbReference type="ARBA" id="ARBA00023163"/>
    </source>
</evidence>
<feature type="domain" description="NR LBD" evidence="16">
    <location>
        <begin position="331"/>
        <end position="563"/>
    </location>
</feature>
<dbReference type="PRINTS" id="PR00398">
    <property type="entry name" value="STRDHORMONER"/>
</dbReference>
<dbReference type="AlphaFoldDB" id="A0A2S2PIZ1"/>
<evidence type="ECO:0000256" key="4">
    <source>
        <dbReference type="ARBA" id="ARBA00022833"/>
    </source>
</evidence>
<dbReference type="GO" id="GO:0043565">
    <property type="term" value="F:sequence-specific DNA binding"/>
    <property type="evidence" value="ECO:0007669"/>
    <property type="project" value="InterPro"/>
</dbReference>
<dbReference type="SUPFAM" id="SSF48508">
    <property type="entry name" value="Nuclear receptor ligand-binding domain"/>
    <property type="match status" value="1"/>
</dbReference>
<dbReference type="InterPro" id="IPR001723">
    <property type="entry name" value="Nuclear_hrmn_rcpt"/>
</dbReference>
<evidence type="ECO:0000256" key="1">
    <source>
        <dbReference type="ARBA" id="ARBA00004123"/>
    </source>
</evidence>
<name>A0A2S2PIZ1_SCHGA</name>
<dbReference type="InterPro" id="IPR000536">
    <property type="entry name" value="Nucl_hrmn_rcpt_lig-bd"/>
</dbReference>
<gene>
    <name evidence="17" type="primary">Eip78C_0</name>
    <name evidence="17" type="ORF">g.123754</name>
</gene>